<gene>
    <name evidence="1" type="ORF">HAX54_050679</name>
</gene>
<reference evidence="1 2" key="1">
    <citation type="journal article" date="2021" name="BMC Genomics">
        <title>Datura genome reveals duplications of psychoactive alkaloid biosynthetic genes and high mutation rate following tissue culture.</title>
        <authorList>
            <person name="Rajewski A."/>
            <person name="Carter-House D."/>
            <person name="Stajich J."/>
            <person name="Litt A."/>
        </authorList>
    </citation>
    <scope>NUCLEOTIDE SEQUENCE [LARGE SCALE GENOMIC DNA]</scope>
    <source>
        <strain evidence="1">AR-01</strain>
    </source>
</reference>
<accession>A0ABS8RR49</accession>
<comment type="caution">
    <text evidence="1">The sequence shown here is derived from an EMBL/GenBank/DDBJ whole genome shotgun (WGS) entry which is preliminary data.</text>
</comment>
<evidence type="ECO:0000313" key="1">
    <source>
        <dbReference type="EMBL" id="MCD7449241.1"/>
    </source>
</evidence>
<proteinExistence type="predicted"/>
<dbReference type="Proteomes" id="UP000823775">
    <property type="component" value="Unassembled WGS sequence"/>
</dbReference>
<dbReference type="EMBL" id="JACEIK010000089">
    <property type="protein sequence ID" value="MCD7449241.1"/>
    <property type="molecule type" value="Genomic_DNA"/>
</dbReference>
<keyword evidence="2" id="KW-1185">Reference proteome</keyword>
<protein>
    <submittedName>
        <fullName evidence="1">Uncharacterized protein</fullName>
    </submittedName>
</protein>
<name>A0ABS8RR49_DATST</name>
<sequence>MPGLGPNVDPLCASITPTIALNNEDPILIAIRQLPLAEAPQEEEQKSLLQWRLDGELQGTKGDVMISGWTSVSVCLDAGSPRTVPFLEKTTSSVFIIPKSINVGTESTKRSSAS</sequence>
<organism evidence="1 2">
    <name type="scientific">Datura stramonium</name>
    <name type="common">Jimsonweed</name>
    <name type="synonym">Common thornapple</name>
    <dbReference type="NCBI Taxonomy" id="4076"/>
    <lineage>
        <taxon>Eukaryota</taxon>
        <taxon>Viridiplantae</taxon>
        <taxon>Streptophyta</taxon>
        <taxon>Embryophyta</taxon>
        <taxon>Tracheophyta</taxon>
        <taxon>Spermatophyta</taxon>
        <taxon>Magnoliopsida</taxon>
        <taxon>eudicotyledons</taxon>
        <taxon>Gunneridae</taxon>
        <taxon>Pentapetalae</taxon>
        <taxon>asterids</taxon>
        <taxon>lamiids</taxon>
        <taxon>Solanales</taxon>
        <taxon>Solanaceae</taxon>
        <taxon>Solanoideae</taxon>
        <taxon>Datureae</taxon>
        <taxon>Datura</taxon>
    </lineage>
</organism>
<evidence type="ECO:0000313" key="2">
    <source>
        <dbReference type="Proteomes" id="UP000823775"/>
    </source>
</evidence>